<name>A0A3N4IML4_ASCIM</name>
<proteinExistence type="predicted"/>
<keyword evidence="3" id="KW-1185">Reference proteome</keyword>
<evidence type="ECO:0000259" key="1">
    <source>
        <dbReference type="PROSITE" id="PS50181"/>
    </source>
</evidence>
<evidence type="ECO:0000313" key="2">
    <source>
        <dbReference type="EMBL" id="RPA82834.1"/>
    </source>
</evidence>
<organism evidence="2 3">
    <name type="scientific">Ascobolus immersus RN42</name>
    <dbReference type="NCBI Taxonomy" id="1160509"/>
    <lineage>
        <taxon>Eukaryota</taxon>
        <taxon>Fungi</taxon>
        <taxon>Dikarya</taxon>
        <taxon>Ascomycota</taxon>
        <taxon>Pezizomycotina</taxon>
        <taxon>Pezizomycetes</taxon>
        <taxon>Pezizales</taxon>
        <taxon>Ascobolaceae</taxon>
        <taxon>Ascobolus</taxon>
    </lineage>
</organism>
<dbReference type="OrthoDB" id="5372935at2759"/>
<gene>
    <name evidence="2" type="ORF">BJ508DRAFT_343622</name>
</gene>
<dbReference type="Proteomes" id="UP000275078">
    <property type="component" value="Unassembled WGS sequence"/>
</dbReference>
<dbReference type="InterPro" id="IPR001810">
    <property type="entry name" value="F-box_dom"/>
</dbReference>
<protein>
    <recommendedName>
        <fullName evidence="1">F-box domain-containing protein</fullName>
    </recommendedName>
</protein>
<reference evidence="2 3" key="1">
    <citation type="journal article" date="2018" name="Nat. Ecol. Evol.">
        <title>Pezizomycetes genomes reveal the molecular basis of ectomycorrhizal truffle lifestyle.</title>
        <authorList>
            <person name="Murat C."/>
            <person name="Payen T."/>
            <person name="Noel B."/>
            <person name="Kuo A."/>
            <person name="Morin E."/>
            <person name="Chen J."/>
            <person name="Kohler A."/>
            <person name="Krizsan K."/>
            <person name="Balestrini R."/>
            <person name="Da Silva C."/>
            <person name="Montanini B."/>
            <person name="Hainaut M."/>
            <person name="Levati E."/>
            <person name="Barry K.W."/>
            <person name="Belfiori B."/>
            <person name="Cichocki N."/>
            <person name="Clum A."/>
            <person name="Dockter R.B."/>
            <person name="Fauchery L."/>
            <person name="Guy J."/>
            <person name="Iotti M."/>
            <person name="Le Tacon F."/>
            <person name="Lindquist E.A."/>
            <person name="Lipzen A."/>
            <person name="Malagnac F."/>
            <person name="Mello A."/>
            <person name="Molinier V."/>
            <person name="Miyauchi S."/>
            <person name="Poulain J."/>
            <person name="Riccioni C."/>
            <person name="Rubini A."/>
            <person name="Sitrit Y."/>
            <person name="Splivallo R."/>
            <person name="Traeger S."/>
            <person name="Wang M."/>
            <person name="Zifcakova L."/>
            <person name="Wipf D."/>
            <person name="Zambonelli A."/>
            <person name="Paolocci F."/>
            <person name="Nowrousian M."/>
            <person name="Ottonello S."/>
            <person name="Baldrian P."/>
            <person name="Spatafora J.W."/>
            <person name="Henrissat B."/>
            <person name="Nagy L.G."/>
            <person name="Aury J.M."/>
            <person name="Wincker P."/>
            <person name="Grigoriev I.V."/>
            <person name="Bonfante P."/>
            <person name="Martin F.M."/>
        </authorList>
    </citation>
    <scope>NUCLEOTIDE SEQUENCE [LARGE SCALE GENOMIC DNA]</scope>
    <source>
        <strain evidence="2 3">RN42</strain>
    </source>
</reference>
<accession>A0A3N4IML4</accession>
<dbReference type="PROSITE" id="PS50181">
    <property type="entry name" value="FBOX"/>
    <property type="match status" value="1"/>
</dbReference>
<evidence type="ECO:0000313" key="3">
    <source>
        <dbReference type="Proteomes" id="UP000275078"/>
    </source>
</evidence>
<feature type="domain" description="F-box" evidence="1">
    <location>
        <begin position="27"/>
        <end position="74"/>
    </location>
</feature>
<dbReference type="EMBL" id="ML119668">
    <property type="protein sequence ID" value="RPA82834.1"/>
    <property type="molecule type" value="Genomic_DNA"/>
</dbReference>
<dbReference type="AlphaFoldDB" id="A0A3N4IML4"/>
<sequence>MTRTDPAQSLPNSLVEQSQPTNLKQKPTLFVILPVELRLEIYRHCSAYTLLQLAHVSARLHAEINGCPEIFKKSYGYWHPQERCMVCLADIPVSERWVWTAEYDKHLRHFDFNCFRWKPDFEADQGALSIEFVSIINGEKEWTLFRTQYGDQVWVKMKIRADILEILNILTVFNFTDLLVAHGAMLEQSCHIWYQNGDWTHGSLEVVLPKGTAITNGVDVAVVVCCKYSFV</sequence>